<dbReference type="EMBL" id="CP011104">
    <property type="protein sequence ID" value="AKH65379.1"/>
    <property type="molecule type" value="Genomic_DNA"/>
</dbReference>
<evidence type="ECO:0000313" key="3">
    <source>
        <dbReference type="Proteomes" id="UP000034866"/>
    </source>
</evidence>
<keyword evidence="3" id="KW-1185">Reference proteome</keyword>
<name>A0A0F7LQ62_9GAMM</name>
<dbReference type="RefSeq" id="WP_046976346.1">
    <property type="nucleotide sequence ID" value="NZ_CAWQPG010000304.1"/>
</dbReference>
<proteinExistence type="predicted"/>
<organism evidence="2 3">
    <name type="scientific">Photorhabdus thracensis</name>
    <dbReference type="NCBI Taxonomy" id="230089"/>
    <lineage>
        <taxon>Bacteria</taxon>
        <taxon>Pseudomonadati</taxon>
        <taxon>Pseudomonadota</taxon>
        <taxon>Gammaproteobacteria</taxon>
        <taxon>Enterobacterales</taxon>
        <taxon>Morganellaceae</taxon>
        <taxon>Photorhabdus</taxon>
    </lineage>
</organism>
<sequence length="263" mass="30473">MNISINWQQWLTTPDKPPVFFMLNSLAEPNPIGRFYKNDWVEQAFPLYSGTPMDHLLAQSPWLVQPRSGYLSVIGHLLDSKTLSDNSWGWAYRSEDLWTQQLNHWRSRQQVILQEKQVLLRSMDPRILSQLLPAMIISDWSAFLTPVSELMIDTSDPQIYSRPENCGQGGNERLFVLDSHLSYAWHHSDYALKGKAFVISSHLWENHGELAEKLNESEGRLVERIINWLKARLENGDNISNLTSEDYLQTFNEQYPTTESHDG</sequence>
<feature type="domain" description="DUF4123" evidence="1">
    <location>
        <begin position="20"/>
        <end position="135"/>
    </location>
</feature>
<reference evidence="3" key="2">
    <citation type="submission" date="2015-03" db="EMBL/GenBank/DDBJ databases">
        <title>Genome sequence of Azospirillum thiophilum strain DSM 21654T.</title>
        <authorList>
            <person name="Kwak Y."/>
            <person name="Shin J.-H."/>
        </authorList>
    </citation>
    <scope>NUCLEOTIDE SEQUENCE [LARGE SCALE GENOMIC DNA]</scope>
    <source>
        <strain evidence="3">DSM 15199</strain>
    </source>
</reference>
<dbReference type="Proteomes" id="UP000034866">
    <property type="component" value="Chromosome"/>
</dbReference>
<dbReference type="InterPro" id="IPR025391">
    <property type="entry name" value="DUF4123"/>
</dbReference>
<accession>A0A0F7LQ62</accession>
<evidence type="ECO:0000259" key="1">
    <source>
        <dbReference type="Pfam" id="PF13503"/>
    </source>
</evidence>
<reference evidence="2 3" key="1">
    <citation type="journal article" date="2015" name="J. Biotechnol.">
        <title>Complete genome sequence of Photorhabdus temperata subsp. thracensis 39-8(T), an entomopathogenic bacterium for the improved commercial bioinsecticide.</title>
        <authorList>
            <person name="Kwak Y."/>
            <person name="Shin J.H."/>
        </authorList>
    </citation>
    <scope>NUCLEOTIDE SEQUENCE [LARGE SCALE GENOMIC DNA]</scope>
    <source>
        <strain evidence="2 3">DSM 15199</strain>
    </source>
</reference>
<dbReference type="AlphaFoldDB" id="A0A0F7LQ62"/>
<dbReference type="Pfam" id="PF13503">
    <property type="entry name" value="DUF4123"/>
    <property type="match status" value="1"/>
</dbReference>
<protein>
    <recommendedName>
        <fullName evidence="1">DUF4123 domain-containing protein</fullName>
    </recommendedName>
</protein>
<dbReference type="PATRIC" id="fig|230089.6.peg.4616"/>
<dbReference type="STRING" id="230089.VY86_20470"/>
<gene>
    <name evidence="2" type="ORF">VY86_20470</name>
</gene>
<evidence type="ECO:0000313" key="2">
    <source>
        <dbReference type="EMBL" id="AKH65379.1"/>
    </source>
</evidence>
<dbReference type="OrthoDB" id="6466582at2"/>
<dbReference type="KEGG" id="ptt:VY86_20470"/>